<comment type="caution">
    <text evidence="1">The sequence shown here is derived from an EMBL/GenBank/DDBJ whole genome shotgun (WGS) entry which is preliminary data.</text>
</comment>
<organism evidence="1 2">
    <name type="scientific">Nannochloropsis gaditana</name>
    <dbReference type="NCBI Taxonomy" id="72520"/>
    <lineage>
        <taxon>Eukaryota</taxon>
        <taxon>Sar</taxon>
        <taxon>Stramenopiles</taxon>
        <taxon>Ochrophyta</taxon>
        <taxon>Eustigmatophyceae</taxon>
        <taxon>Eustigmatales</taxon>
        <taxon>Monodopsidaceae</taxon>
        <taxon>Nannochloropsis</taxon>
    </lineage>
</organism>
<proteinExistence type="predicted"/>
<sequence>MVGRRYGGGMDTQRLVRMGKGEEVFRWIKRSIATYADNLLSKGWFCMDPVASFTLPLFLHLPHLNENYDPLYLPHSHWNDDGHSHTEYRNLAPSKIRSSGPT</sequence>
<evidence type="ECO:0000313" key="1">
    <source>
        <dbReference type="EMBL" id="EWM21976.1"/>
    </source>
</evidence>
<dbReference type="AlphaFoldDB" id="W7TNL5"/>
<dbReference type="EMBL" id="AZIL01002321">
    <property type="protein sequence ID" value="EWM21976.1"/>
    <property type="molecule type" value="Genomic_DNA"/>
</dbReference>
<keyword evidence="2" id="KW-1185">Reference proteome</keyword>
<reference evidence="1 2" key="1">
    <citation type="journal article" date="2014" name="Mol. Plant">
        <title>Chromosome Scale Genome Assembly and Transcriptome Profiling of Nannochloropsis gaditana in Nitrogen Depletion.</title>
        <authorList>
            <person name="Corteggiani Carpinelli E."/>
            <person name="Telatin A."/>
            <person name="Vitulo N."/>
            <person name="Forcato C."/>
            <person name="D'Angelo M."/>
            <person name="Schiavon R."/>
            <person name="Vezzi A."/>
            <person name="Giacometti G.M."/>
            <person name="Morosinotto T."/>
            <person name="Valle G."/>
        </authorList>
    </citation>
    <scope>NUCLEOTIDE SEQUENCE [LARGE SCALE GENOMIC DNA]</scope>
    <source>
        <strain evidence="1 2">B-31</strain>
    </source>
</reference>
<evidence type="ECO:0000313" key="2">
    <source>
        <dbReference type="Proteomes" id="UP000019335"/>
    </source>
</evidence>
<gene>
    <name evidence="1" type="ORF">Naga_100720g3</name>
</gene>
<dbReference type="Proteomes" id="UP000019335">
    <property type="component" value="Unassembled WGS sequence"/>
</dbReference>
<name>W7TNL5_9STRA</name>
<protein>
    <submittedName>
        <fullName evidence="1">Uncharacterized protein</fullName>
    </submittedName>
</protein>
<accession>W7TNL5</accession>